<evidence type="ECO:0000259" key="2">
    <source>
        <dbReference type="Pfam" id="PF08531"/>
    </source>
</evidence>
<dbReference type="STRING" id="92835.RS81_03248"/>
<proteinExistence type="predicted"/>
<dbReference type="InterPro" id="IPR008902">
    <property type="entry name" value="Rhamnosid_concanavalin"/>
</dbReference>
<keyword evidence="4" id="KW-1185">Reference proteome</keyword>
<reference evidence="3 4" key="1">
    <citation type="submission" date="2015-02" db="EMBL/GenBank/DDBJ databases">
        <title>Draft genome sequences of ten Microbacterium spp. with emphasis on heavy metal contaminated environments.</title>
        <authorList>
            <person name="Corretto E."/>
        </authorList>
    </citation>
    <scope>NUCLEOTIDE SEQUENCE [LARGE SCALE GENOMIC DNA]</scope>
    <source>
        <strain evidence="3 4">DSM 12510</strain>
    </source>
</reference>
<feature type="domain" description="Bacterial alpha-L-rhamnosidase N-terminal" evidence="2">
    <location>
        <begin position="8"/>
        <end position="109"/>
    </location>
</feature>
<dbReference type="AlphaFoldDB" id="A0A0M2GUY0"/>
<dbReference type="PATRIC" id="fig|92835.4.peg.3278"/>
<dbReference type="InterPro" id="IPR013737">
    <property type="entry name" value="Bac_rhamnosid_N"/>
</dbReference>
<sequence length="180" mass="19579">MIRDGALVEVLVGNGWWRGGLGFVKMGIDYGSEVGFAAEILIQYADTTSANVATSMDWRAHTSAVGQNSIYDGEVIDATLAGRWLEVVEIPFDSSVLVPQVKPPIVRHEALRPVSISSSSTGSPVIDFGQNLVGWVRLRARGEPGTRVTVRHAEVLEGRTRDATAARGEGHRYVRAHRWG</sequence>
<dbReference type="InterPro" id="IPR016007">
    <property type="entry name" value="Alpha_rhamnosid"/>
</dbReference>
<dbReference type="PANTHER" id="PTHR33307:SF6">
    <property type="entry name" value="ALPHA-RHAMNOSIDASE (EUROFUNG)-RELATED"/>
    <property type="match status" value="1"/>
</dbReference>
<dbReference type="Gene3D" id="2.60.120.260">
    <property type="entry name" value="Galactose-binding domain-like"/>
    <property type="match status" value="2"/>
</dbReference>
<feature type="domain" description="Alpha-L-rhamnosidase concanavalin-like" evidence="1">
    <location>
        <begin position="121"/>
        <end position="162"/>
    </location>
</feature>
<evidence type="ECO:0000313" key="3">
    <source>
        <dbReference type="EMBL" id="KJL37491.1"/>
    </source>
</evidence>
<dbReference type="Pfam" id="PF05592">
    <property type="entry name" value="Bac_rhamnosid"/>
    <property type="match status" value="1"/>
</dbReference>
<evidence type="ECO:0000313" key="4">
    <source>
        <dbReference type="Proteomes" id="UP000033956"/>
    </source>
</evidence>
<dbReference type="PANTHER" id="PTHR33307">
    <property type="entry name" value="ALPHA-RHAMNOSIDASE (EUROFUNG)"/>
    <property type="match status" value="1"/>
</dbReference>
<gene>
    <name evidence="3" type="ORF">RS81_03248</name>
</gene>
<accession>A0A0M2GUY0</accession>
<protein>
    <submittedName>
        <fullName evidence="3">Uncharacterized protein</fullName>
    </submittedName>
</protein>
<comment type="caution">
    <text evidence="3">The sequence shown here is derived from an EMBL/GenBank/DDBJ whole genome shotgun (WGS) entry which is preliminary data.</text>
</comment>
<dbReference type="EMBL" id="JYIZ01000057">
    <property type="protein sequence ID" value="KJL37491.1"/>
    <property type="molecule type" value="Genomic_DNA"/>
</dbReference>
<evidence type="ECO:0000259" key="1">
    <source>
        <dbReference type="Pfam" id="PF05592"/>
    </source>
</evidence>
<dbReference type="Pfam" id="PF08531">
    <property type="entry name" value="Bac_rhamnosid_N"/>
    <property type="match status" value="1"/>
</dbReference>
<dbReference type="Proteomes" id="UP000033956">
    <property type="component" value="Unassembled WGS sequence"/>
</dbReference>
<organism evidence="3 4">
    <name type="scientific">Microbacterium terrae</name>
    <dbReference type="NCBI Taxonomy" id="69369"/>
    <lineage>
        <taxon>Bacteria</taxon>
        <taxon>Bacillati</taxon>
        <taxon>Actinomycetota</taxon>
        <taxon>Actinomycetes</taxon>
        <taxon>Micrococcales</taxon>
        <taxon>Microbacteriaceae</taxon>
        <taxon>Microbacterium</taxon>
    </lineage>
</organism>
<name>A0A0M2GUY0_9MICO</name>